<dbReference type="PANTHER" id="PTHR24096">
    <property type="entry name" value="LONG-CHAIN-FATTY-ACID--COA LIGASE"/>
    <property type="match status" value="1"/>
</dbReference>
<organism evidence="6 7">
    <name type="scientific">Lasius platythorax</name>
    <dbReference type="NCBI Taxonomy" id="488582"/>
    <lineage>
        <taxon>Eukaryota</taxon>
        <taxon>Metazoa</taxon>
        <taxon>Ecdysozoa</taxon>
        <taxon>Arthropoda</taxon>
        <taxon>Hexapoda</taxon>
        <taxon>Insecta</taxon>
        <taxon>Pterygota</taxon>
        <taxon>Neoptera</taxon>
        <taxon>Endopterygota</taxon>
        <taxon>Hymenoptera</taxon>
        <taxon>Apocrita</taxon>
        <taxon>Aculeata</taxon>
        <taxon>Formicoidea</taxon>
        <taxon>Formicidae</taxon>
        <taxon>Formicinae</taxon>
        <taxon>Lasius</taxon>
        <taxon>Lasius</taxon>
    </lineage>
</organism>
<dbReference type="Proteomes" id="UP001497644">
    <property type="component" value="Chromosome 2"/>
</dbReference>
<keyword evidence="4" id="KW-0576">Peroxisome</keyword>
<evidence type="ECO:0000313" key="7">
    <source>
        <dbReference type="Proteomes" id="UP001497644"/>
    </source>
</evidence>
<reference evidence="6" key="1">
    <citation type="submission" date="2024-04" db="EMBL/GenBank/DDBJ databases">
        <authorList>
            <consortium name="Molecular Ecology Group"/>
        </authorList>
    </citation>
    <scope>NUCLEOTIDE SEQUENCE</scope>
</reference>
<dbReference type="Pfam" id="PF00501">
    <property type="entry name" value="AMP-binding"/>
    <property type="match status" value="1"/>
</dbReference>
<dbReference type="GO" id="GO:0005777">
    <property type="term" value="C:peroxisome"/>
    <property type="evidence" value="ECO:0007669"/>
    <property type="project" value="UniProtKB-SubCell"/>
</dbReference>
<evidence type="ECO:0000256" key="2">
    <source>
        <dbReference type="ARBA" id="ARBA00006432"/>
    </source>
</evidence>
<keyword evidence="7" id="KW-1185">Reference proteome</keyword>
<sequence length="178" mass="20050">MCYLSLETALQLTTPKIIFCSEKPVNVILSAMKESNCNPTVVVFEDHPDAIAFSDILSMYNDAEVANFRYVEHDDIKQTACIVHSSGTTGMPKGVEMSNYCLLSISEDLNMNLTNAVSIWFSSLYWLSGIMMNLKAIVQGAKVILYPEFYEEVTCLLIEKYKVTVIFLSTSMINRFLI</sequence>
<dbReference type="PANTHER" id="PTHR24096:SF149">
    <property type="entry name" value="AMP-BINDING DOMAIN-CONTAINING PROTEIN-RELATED"/>
    <property type="match status" value="1"/>
</dbReference>
<dbReference type="GO" id="GO:0016405">
    <property type="term" value="F:CoA-ligase activity"/>
    <property type="evidence" value="ECO:0007669"/>
    <property type="project" value="TreeGrafter"/>
</dbReference>
<accession>A0AAV2NMT8</accession>
<comment type="similarity">
    <text evidence="2">Belongs to the ATP-dependent AMP-binding enzyme family.</text>
</comment>
<evidence type="ECO:0000259" key="5">
    <source>
        <dbReference type="Pfam" id="PF00501"/>
    </source>
</evidence>
<evidence type="ECO:0000256" key="3">
    <source>
        <dbReference type="ARBA" id="ARBA00022598"/>
    </source>
</evidence>
<dbReference type="EMBL" id="OZ034825">
    <property type="protein sequence ID" value="CAL1680757.1"/>
    <property type="molecule type" value="Genomic_DNA"/>
</dbReference>
<dbReference type="SUPFAM" id="SSF56801">
    <property type="entry name" value="Acetyl-CoA synthetase-like"/>
    <property type="match status" value="1"/>
</dbReference>
<dbReference type="AlphaFoldDB" id="A0AAV2NMT8"/>
<dbReference type="InterPro" id="IPR042099">
    <property type="entry name" value="ANL_N_sf"/>
</dbReference>
<feature type="domain" description="AMP-dependent synthetase/ligase" evidence="5">
    <location>
        <begin position="6"/>
        <end position="176"/>
    </location>
</feature>
<keyword evidence="3" id="KW-0436">Ligase</keyword>
<dbReference type="InterPro" id="IPR020845">
    <property type="entry name" value="AMP-binding_CS"/>
</dbReference>
<protein>
    <recommendedName>
        <fullName evidence="5">AMP-dependent synthetase/ligase domain-containing protein</fullName>
    </recommendedName>
</protein>
<comment type="subcellular location">
    <subcellularLocation>
        <location evidence="1">Peroxisome</location>
    </subcellularLocation>
</comment>
<evidence type="ECO:0000256" key="4">
    <source>
        <dbReference type="ARBA" id="ARBA00023140"/>
    </source>
</evidence>
<proteinExistence type="inferred from homology"/>
<dbReference type="PROSITE" id="PS00455">
    <property type="entry name" value="AMP_BINDING"/>
    <property type="match status" value="1"/>
</dbReference>
<dbReference type="InterPro" id="IPR000873">
    <property type="entry name" value="AMP-dep_synth/lig_dom"/>
</dbReference>
<gene>
    <name evidence="6" type="ORF">LPLAT_LOCUS6725</name>
</gene>
<dbReference type="Gene3D" id="3.40.50.12780">
    <property type="entry name" value="N-terminal domain of ligase-like"/>
    <property type="match status" value="1"/>
</dbReference>
<evidence type="ECO:0000313" key="6">
    <source>
        <dbReference type="EMBL" id="CAL1680757.1"/>
    </source>
</evidence>
<name>A0AAV2NMT8_9HYME</name>
<evidence type="ECO:0000256" key="1">
    <source>
        <dbReference type="ARBA" id="ARBA00004275"/>
    </source>
</evidence>